<feature type="domain" description="Peptidase S26" evidence="8">
    <location>
        <begin position="103"/>
        <end position="144"/>
    </location>
</feature>
<feature type="domain" description="Peptidase S26" evidence="8">
    <location>
        <begin position="15"/>
        <end position="95"/>
    </location>
</feature>
<keyword evidence="2" id="KW-0999">Mitochondrion inner membrane</keyword>
<evidence type="ECO:0000256" key="3">
    <source>
        <dbReference type="ARBA" id="ARBA00022801"/>
    </source>
</evidence>
<dbReference type="EMBL" id="JAANIT010000619">
    <property type="protein sequence ID" value="KAG1545913.1"/>
    <property type="molecule type" value="Genomic_DNA"/>
</dbReference>
<dbReference type="Pfam" id="PF10502">
    <property type="entry name" value="Peptidase_S26"/>
    <property type="match status" value="2"/>
</dbReference>
<dbReference type="CDD" id="cd06530">
    <property type="entry name" value="S26_SPase_I"/>
    <property type="match status" value="1"/>
</dbReference>
<sequence length="158" mass="17475">MSKYIPLIWKGTKWAVQLGCFAHLFNQHVAELTWCIGPSMLPNFELSGIVVVDHLYKHYSGLKIGDVITCTSPAVPGRVVMKRIIGMPGDNVCVDPTVSDRKYINVPKGHIWLGGDNLSNSTDSRSYGPVSMGLIKGRVFAKVWPEPELLRNNLTLIA</sequence>
<dbReference type="GO" id="GO:0006627">
    <property type="term" value="P:protein processing involved in protein targeting to mitochondrion"/>
    <property type="evidence" value="ECO:0007669"/>
    <property type="project" value="TreeGrafter"/>
</dbReference>
<keyword evidence="3" id="KW-0378">Hydrolase</keyword>
<evidence type="ECO:0000259" key="8">
    <source>
        <dbReference type="Pfam" id="PF10502"/>
    </source>
</evidence>
<dbReference type="InterPro" id="IPR019533">
    <property type="entry name" value="Peptidase_S26"/>
</dbReference>
<feature type="active site" evidence="7">
    <location>
        <position position="82"/>
    </location>
</feature>
<dbReference type="Gene3D" id="2.10.109.10">
    <property type="entry name" value="Umud Fragment, subunit A"/>
    <property type="match status" value="1"/>
</dbReference>
<feature type="active site" evidence="7">
    <location>
        <position position="39"/>
    </location>
</feature>
<dbReference type="InterPro" id="IPR000223">
    <property type="entry name" value="Pept_S26A_signal_pept_1"/>
</dbReference>
<protein>
    <recommendedName>
        <fullName evidence="8">Peptidase S26 domain-containing protein</fullName>
    </recommendedName>
</protein>
<dbReference type="GO" id="GO:0042720">
    <property type="term" value="C:mitochondrial inner membrane peptidase complex"/>
    <property type="evidence" value="ECO:0007669"/>
    <property type="project" value="TreeGrafter"/>
</dbReference>
<dbReference type="GO" id="GO:0004252">
    <property type="term" value="F:serine-type endopeptidase activity"/>
    <property type="evidence" value="ECO:0007669"/>
    <property type="project" value="InterPro"/>
</dbReference>
<evidence type="ECO:0000256" key="7">
    <source>
        <dbReference type="PIRSR" id="PIRSR600223-1"/>
    </source>
</evidence>
<dbReference type="SUPFAM" id="SSF51306">
    <property type="entry name" value="LexA/Signal peptidase"/>
    <property type="match status" value="1"/>
</dbReference>
<evidence type="ECO:0000256" key="1">
    <source>
        <dbReference type="ARBA" id="ARBA00004273"/>
    </source>
</evidence>
<reference evidence="9" key="1">
    <citation type="journal article" date="2020" name="Microb. Genom.">
        <title>Genetic diversity of clinical and environmental Mucorales isolates obtained from an investigation of mucormycosis cases among solid organ transplant recipients.</title>
        <authorList>
            <person name="Nguyen M.H."/>
            <person name="Kaul D."/>
            <person name="Muto C."/>
            <person name="Cheng S.J."/>
            <person name="Richter R.A."/>
            <person name="Bruno V.M."/>
            <person name="Liu G."/>
            <person name="Beyhan S."/>
            <person name="Sundermann A.J."/>
            <person name="Mounaud S."/>
            <person name="Pasculle A.W."/>
            <person name="Nierman W.C."/>
            <person name="Driscoll E."/>
            <person name="Cumbie R."/>
            <person name="Clancy C.J."/>
            <person name="Dupont C.L."/>
        </authorList>
    </citation>
    <scope>NUCLEOTIDE SEQUENCE</scope>
    <source>
        <strain evidence="9">GL16</strain>
    </source>
</reference>
<dbReference type="PROSITE" id="PS00760">
    <property type="entry name" value="SPASE_I_2"/>
    <property type="match status" value="1"/>
</dbReference>
<proteinExistence type="inferred from homology"/>
<evidence type="ECO:0000256" key="6">
    <source>
        <dbReference type="ARBA" id="ARBA00038445"/>
    </source>
</evidence>
<dbReference type="InterPro" id="IPR019757">
    <property type="entry name" value="Pept_S26A_signal_pept_1_Lys-AS"/>
</dbReference>
<dbReference type="PANTHER" id="PTHR12383">
    <property type="entry name" value="PROTEASE FAMILY S26 MITOCHONDRIAL INNER MEMBRANE PROTEASE-RELATED"/>
    <property type="match status" value="1"/>
</dbReference>
<evidence type="ECO:0000313" key="9">
    <source>
        <dbReference type="EMBL" id="KAG1545913.1"/>
    </source>
</evidence>
<dbReference type="PANTHER" id="PTHR12383:SF16">
    <property type="entry name" value="MITOCHONDRIAL INNER MEMBRANE PROTEASE SUBUNIT 1"/>
    <property type="match status" value="1"/>
</dbReference>
<dbReference type="PRINTS" id="PR00727">
    <property type="entry name" value="LEADERPTASE"/>
</dbReference>
<evidence type="ECO:0000256" key="5">
    <source>
        <dbReference type="ARBA" id="ARBA00023136"/>
    </source>
</evidence>
<dbReference type="Proteomes" id="UP000717996">
    <property type="component" value="Unassembled WGS sequence"/>
</dbReference>
<dbReference type="AlphaFoldDB" id="A0A9P6YDT3"/>
<dbReference type="GO" id="GO:0006465">
    <property type="term" value="P:signal peptide processing"/>
    <property type="evidence" value="ECO:0007669"/>
    <property type="project" value="InterPro"/>
</dbReference>
<dbReference type="OrthoDB" id="308440at2759"/>
<evidence type="ECO:0000256" key="2">
    <source>
        <dbReference type="ARBA" id="ARBA00022792"/>
    </source>
</evidence>
<comment type="caution">
    <text evidence="9">The sequence shown here is derived from an EMBL/GenBank/DDBJ whole genome shotgun (WGS) entry which is preliminary data.</text>
</comment>
<name>A0A9P6YDT3_RHIOR</name>
<comment type="subcellular location">
    <subcellularLocation>
        <location evidence="1">Mitochondrion inner membrane</location>
    </subcellularLocation>
</comment>
<gene>
    <name evidence="9" type="ORF">G6F51_005185</name>
</gene>
<keyword evidence="5" id="KW-0472">Membrane</keyword>
<comment type="similarity">
    <text evidence="6">Belongs to the peptidase S26 family. IMP1 subfamily.</text>
</comment>
<dbReference type="InterPro" id="IPR036286">
    <property type="entry name" value="LexA/Signal_pep-like_sf"/>
</dbReference>
<dbReference type="InterPro" id="IPR052064">
    <property type="entry name" value="Mito_IMP1_subunit"/>
</dbReference>
<evidence type="ECO:0000313" key="10">
    <source>
        <dbReference type="Proteomes" id="UP000717996"/>
    </source>
</evidence>
<evidence type="ECO:0000256" key="4">
    <source>
        <dbReference type="ARBA" id="ARBA00023128"/>
    </source>
</evidence>
<keyword evidence="4" id="KW-0496">Mitochondrion</keyword>
<accession>A0A9P6YDT3</accession>
<organism evidence="9 10">
    <name type="scientific">Rhizopus oryzae</name>
    <name type="common">Mucormycosis agent</name>
    <name type="synonym">Rhizopus arrhizus var. delemar</name>
    <dbReference type="NCBI Taxonomy" id="64495"/>
    <lineage>
        <taxon>Eukaryota</taxon>
        <taxon>Fungi</taxon>
        <taxon>Fungi incertae sedis</taxon>
        <taxon>Mucoromycota</taxon>
        <taxon>Mucoromycotina</taxon>
        <taxon>Mucoromycetes</taxon>
        <taxon>Mucorales</taxon>
        <taxon>Mucorineae</taxon>
        <taxon>Rhizopodaceae</taxon>
        <taxon>Rhizopus</taxon>
    </lineage>
</organism>